<reference evidence="12 13" key="1">
    <citation type="submission" date="2019-02" db="EMBL/GenBank/DDBJ databases">
        <title>Deep-cultivation of Planctomycetes and their phenomic and genomic characterization uncovers novel biology.</title>
        <authorList>
            <person name="Wiegand S."/>
            <person name="Jogler M."/>
            <person name="Boedeker C."/>
            <person name="Pinto D."/>
            <person name="Vollmers J."/>
            <person name="Rivas-Marin E."/>
            <person name="Kohn T."/>
            <person name="Peeters S.H."/>
            <person name="Heuer A."/>
            <person name="Rast P."/>
            <person name="Oberbeckmann S."/>
            <person name="Bunk B."/>
            <person name="Jeske O."/>
            <person name="Meyerdierks A."/>
            <person name="Storesund J.E."/>
            <person name="Kallscheuer N."/>
            <person name="Luecker S."/>
            <person name="Lage O.M."/>
            <person name="Pohl T."/>
            <person name="Merkel B.J."/>
            <person name="Hornburger P."/>
            <person name="Mueller R.-W."/>
            <person name="Bruemmer F."/>
            <person name="Labrenz M."/>
            <person name="Spormann A.M."/>
            <person name="Op den Camp H."/>
            <person name="Overmann J."/>
            <person name="Amann R."/>
            <person name="Jetten M.S.M."/>
            <person name="Mascher T."/>
            <person name="Medema M.H."/>
            <person name="Devos D.P."/>
            <person name="Kaster A.-K."/>
            <person name="Ovreas L."/>
            <person name="Rohde M."/>
            <person name="Galperin M.Y."/>
            <person name="Jogler C."/>
        </authorList>
    </citation>
    <scope>NUCLEOTIDE SEQUENCE [LARGE SCALE GENOMIC DNA]</scope>
    <source>
        <strain evidence="12 13">EC9</strain>
    </source>
</reference>
<comment type="subunit">
    <text evidence="10">Homodimer.</text>
</comment>
<dbReference type="Pfam" id="PF01370">
    <property type="entry name" value="Epimerase"/>
    <property type="match status" value="1"/>
</dbReference>
<dbReference type="InterPro" id="IPR005886">
    <property type="entry name" value="UDP_G4E"/>
</dbReference>
<evidence type="ECO:0000256" key="1">
    <source>
        <dbReference type="ARBA" id="ARBA00000083"/>
    </source>
</evidence>
<evidence type="ECO:0000256" key="8">
    <source>
        <dbReference type="ARBA" id="ARBA00023144"/>
    </source>
</evidence>
<comment type="pathway">
    <text evidence="3 10">Carbohydrate metabolism; galactose metabolism.</text>
</comment>
<keyword evidence="13" id="KW-1185">Reference proteome</keyword>
<protein>
    <recommendedName>
        <fullName evidence="6 10">UDP-glucose 4-epimerase</fullName>
        <ecNumber evidence="5 10">5.1.3.2</ecNumber>
    </recommendedName>
</protein>
<evidence type="ECO:0000256" key="6">
    <source>
        <dbReference type="ARBA" id="ARBA00018569"/>
    </source>
</evidence>
<dbReference type="EMBL" id="CP036261">
    <property type="protein sequence ID" value="QDS90250.1"/>
    <property type="molecule type" value="Genomic_DNA"/>
</dbReference>
<keyword evidence="7 10" id="KW-0520">NAD</keyword>
<dbReference type="PANTHER" id="PTHR43725">
    <property type="entry name" value="UDP-GLUCOSE 4-EPIMERASE"/>
    <property type="match status" value="1"/>
</dbReference>
<dbReference type="Gene3D" id="3.90.25.10">
    <property type="entry name" value="UDP-galactose 4-epimerase, domain 1"/>
    <property type="match status" value="1"/>
</dbReference>
<dbReference type="GO" id="GO:0005829">
    <property type="term" value="C:cytosol"/>
    <property type="evidence" value="ECO:0007669"/>
    <property type="project" value="TreeGrafter"/>
</dbReference>
<dbReference type="AlphaFoldDB" id="A0A517M5V5"/>
<organism evidence="12 13">
    <name type="scientific">Rosistilla ulvae</name>
    <dbReference type="NCBI Taxonomy" id="1930277"/>
    <lineage>
        <taxon>Bacteria</taxon>
        <taxon>Pseudomonadati</taxon>
        <taxon>Planctomycetota</taxon>
        <taxon>Planctomycetia</taxon>
        <taxon>Pirellulales</taxon>
        <taxon>Pirellulaceae</taxon>
        <taxon>Rosistilla</taxon>
    </lineage>
</organism>
<evidence type="ECO:0000256" key="5">
    <source>
        <dbReference type="ARBA" id="ARBA00013189"/>
    </source>
</evidence>
<dbReference type="OrthoDB" id="258549at2"/>
<comment type="cofactor">
    <cofactor evidence="2 10">
        <name>NAD(+)</name>
        <dbReference type="ChEBI" id="CHEBI:57540"/>
    </cofactor>
</comment>
<comment type="similarity">
    <text evidence="4 10">Belongs to the NAD(P)-dependent epimerase/dehydratase family.</text>
</comment>
<keyword evidence="9 10" id="KW-0413">Isomerase</keyword>
<evidence type="ECO:0000256" key="10">
    <source>
        <dbReference type="RuleBase" id="RU366046"/>
    </source>
</evidence>
<name>A0A517M5V5_9BACT</name>
<feature type="domain" description="NAD-dependent epimerase/dehydratase" evidence="11">
    <location>
        <begin position="3"/>
        <end position="262"/>
    </location>
</feature>
<dbReference type="EC" id="5.1.3.2" evidence="5 10"/>
<dbReference type="InterPro" id="IPR036291">
    <property type="entry name" value="NAD(P)-bd_dom_sf"/>
</dbReference>
<comment type="catalytic activity">
    <reaction evidence="1 10">
        <text>UDP-alpha-D-glucose = UDP-alpha-D-galactose</text>
        <dbReference type="Rhea" id="RHEA:22168"/>
        <dbReference type="ChEBI" id="CHEBI:58885"/>
        <dbReference type="ChEBI" id="CHEBI:66914"/>
        <dbReference type="EC" id="5.1.3.2"/>
    </reaction>
</comment>
<evidence type="ECO:0000256" key="9">
    <source>
        <dbReference type="ARBA" id="ARBA00023235"/>
    </source>
</evidence>
<dbReference type="RefSeq" id="WP_145348096.1">
    <property type="nucleotide sequence ID" value="NZ_CP036261.1"/>
</dbReference>
<dbReference type="GO" id="GO:0006012">
    <property type="term" value="P:galactose metabolic process"/>
    <property type="evidence" value="ECO:0007669"/>
    <property type="project" value="UniProtKB-UniPathway"/>
</dbReference>
<proteinExistence type="inferred from homology"/>
<dbReference type="KEGG" id="ruv:EC9_44570"/>
<evidence type="ECO:0000313" key="12">
    <source>
        <dbReference type="EMBL" id="QDS90250.1"/>
    </source>
</evidence>
<evidence type="ECO:0000256" key="7">
    <source>
        <dbReference type="ARBA" id="ARBA00023027"/>
    </source>
</evidence>
<keyword evidence="10" id="KW-0119">Carbohydrate metabolism</keyword>
<dbReference type="SUPFAM" id="SSF51735">
    <property type="entry name" value="NAD(P)-binding Rossmann-fold domains"/>
    <property type="match status" value="1"/>
</dbReference>
<evidence type="ECO:0000256" key="3">
    <source>
        <dbReference type="ARBA" id="ARBA00004947"/>
    </source>
</evidence>
<evidence type="ECO:0000256" key="4">
    <source>
        <dbReference type="ARBA" id="ARBA00007637"/>
    </source>
</evidence>
<dbReference type="CDD" id="cd05247">
    <property type="entry name" value="UDP_G4E_1_SDR_e"/>
    <property type="match status" value="1"/>
</dbReference>
<dbReference type="GO" id="GO:0003978">
    <property type="term" value="F:UDP-glucose 4-epimerase activity"/>
    <property type="evidence" value="ECO:0007669"/>
    <property type="project" value="UniProtKB-UniRule"/>
</dbReference>
<accession>A0A517M5V5</accession>
<evidence type="ECO:0000259" key="11">
    <source>
        <dbReference type="Pfam" id="PF01370"/>
    </source>
</evidence>
<dbReference type="Proteomes" id="UP000319557">
    <property type="component" value="Chromosome"/>
</dbReference>
<gene>
    <name evidence="12" type="primary">galE</name>
    <name evidence="12" type="ORF">EC9_44570</name>
</gene>
<dbReference type="PANTHER" id="PTHR43725:SF47">
    <property type="entry name" value="UDP-GLUCOSE 4-EPIMERASE"/>
    <property type="match status" value="1"/>
</dbReference>
<dbReference type="NCBIfam" id="NF007956">
    <property type="entry name" value="PRK10675.1"/>
    <property type="match status" value="1"/>
</dbReference>
<sequence length="340" mass="37417">MRILVTGGAGYIGSHTCVELLQAGHELVVVDDLSNSKRESLRRVQQLAGKTLEFHELSLLDRDALTRVLAAADFDAVIHFAAFKAVGESVAKPLEYYQNNVTGTINLMDAMRSCGCKNLVYSSSCTVYGEPQQRPVTEDHPVAQAESPYGWTKLMTEQIMRDVYVSDPSWNFALLRYFNPVGAHPSGDIGEDPNGIPNNLLPFITQVALGKHEKLNVFGGDYDTPDGTCIRDYIHVVDLALAHVKAVEKVGTDEGIFTYNLGTGTGSSVLQVIAAFREATGIDLPYEIVDRRAGDVIVAYADPSRAERELGWKATRNLLDMCRDGWNWQHKNPEGMVEAV</sequence>
<dbReference type="UniPathway" id="UPA00214"/>
<dbReference type="Gene3D" id="3.40.50.720">
    <property type="entry name" value="NAD(P)-binding Rossmann-like Domain"/>
    <property type="match status" value="1"/>
</dbReference>
<evidence type="ECO:0000256" key="2">
    <source>
        <dbReference type="ARBA" id="ARBA00001911"/>
    </source>
</evidence>
<dbReference type="NCBIfam" id="TIGR01179">
    <property type="entry name" value="galE"/>
    <property type="match status" value="1"/>
</dbReference>
<dbReference type="InterPro" id="IPR001509">
    <property type="entry name" value="Epimerase_deHydtase"/>
</dbReference>
<keyword evidence="8" id="KW-0299">Galactose metabolism</keyword>
<evidence type="ECO:0000313" key="13">
    <source>
        <dbReference type="Proteomes" id="UP000319557"/>
    </source>
</evidence>